<reference evidence="1" key="1">
    <citation type="journal article" date="2014" name="Front. Microbiol.">
        <title>High frequency of phylogenetically diverse reductive dehalogenase-homologous genes in deep subseafloor sedimentary metagenomes.</title>
        <authorList>
            <person name="Kawai M."/>
            <person name="Futagami T."/>
            <person name="Toyoda A."/>
            <person name="Takaki Y."/>
            <person name="Nishi S."/>
            <person name="Hori S."/>
            <person name="Arai W."/>
            <person name="Tsubouchi T."/>
            <person name="Morono Y."/>
            <person name="Uchiyama I."/>
            <person name="Ito T."/>
            <person name="Fujiyama A."/>
            <person name="Inagaki F."/>
            <person name="Takami H."/>
        </authorList>
    </citation>
    <scope>NUCLEOTIDE SEQUENCE</scope>
    <source>
        <strain evidence="1">Expedition CK06-06</strain>
    </source>
</reference>
<accession>X0Y6Q6</accession>
<dbReference type="AlphaFoldDB" id="X0Y6Q6"/>
<protein>
    <submittedName>
        <fullName evidence="1">Uncharacterized protein</fullName>
    </submittedName>
</protein>
<feature type="non-terminal residue" evidence="1">
    <location>
        <position position="1"/>
    </location>
</feature>
<name>X0Y6Q6_9ZZZZ</name>
<evidence type="ECO:0000313" key="1">
    <source>
        <dbReference type="EMBL" id="GAG44413.1"/>
    </source>
</evidence>
<comment type="caution">
    <text evidence="1">The sequence shown here is derived from an EMBL/GenBank/DDBJ whole genome shotgun (WGS) entry which is preliminary data.</text>
</comment>
<organism evidence="1">
    <name type="scientific">marine sediment metagenome</name>
    <dbReference type="NCBI Taxonomy" id="412755"/>
    <lineage>
        <taxon>unclassified sequences</taxon>
        <taxon>metagenomes</taxon>
        <taxon>ecological metagenomes</taxon>
    </lineage>
</organism>
<proteinExistence type="predicted"/>
<dbReference type="EMBL" id="BARS01059343">
    <property type="protein sequence ID" value="GAG44413.1"/>
    <property type="molecule type" value="Genomic_DNA"/>
</dbReference>
<sequence>IFNVGDSEGMWDSFDVTDILPGLAELIHSKEPELREPQK</sequence>
<gene>
    <name evidence="1" type="ORF">S01H1_86014</name>
</gene>